<evidence type="ECO:0000256" key="9">
    <source>
        <dbReference type="PIRNR" id="PIRNR004862"/>
    </source>
</evidence>
<evidence type="ECO:0000259" key="13">
    <source>
        <dbReference type="Pfam" id="PF08345"/>
    </source>
</evidence>
<evidence type="ECO:0000256" key="2">
    <source>
        <dbReference type="ARBA" id="ARBA00004651"/>
    </source>
</evidence>
<dbReference type="AlphaFoldDB" id="A0A023D982"/>
<keyword evidence="6 11" id="KW-1133">Transmembrane helix</keyword>
<feature type="region of interest" description="Disordered" evidence="10">
    <location>
        <begin position="250"/>
        <end position="302"/>
    </location>
</feature>
<keyword evidence="5 11" id="KW-0812">Transmembrane</keyword>
<evidence type="ECO:0000259" key="12">
    <source>
        <dbReference type="Pfam" id="PF01514"/>
    </source>
</evidence>
<comment type="caution">
    <text evidence="14">The sequence shown here is derived from an EMBL/GenBank/DDBJ whole genome shotgun (WGS) entry which is preliminary data.</text>
</comment>
<keyword evidence="14" id="KW-0966">Cell projection</keyword>
<keyword evidence="15" id="KW-1185">Reference proteome</keyword>
<dbReference type="PIRSF" id="PIRSF004862">
    <property type="entry name" value="FliF"/>
    <property type="match status" value="1"/>
</dbReference>
<reference evidence="14 15" key="2">
    <citation type="journal article" date="2014" name="FEMS Microbiol. Lett.">
        <title>Draft genomic DNA sequence of the facultatively methylotrophic bacterium Acidomonas methanolica type strain MB58.</title>
        <authorList>
            <person name="Higashiura N."/>
            <person name="Hadano H."/>
            <person name="Hirakawa H."/>
            <person name="Matsutani M."/>
            <person name="Takabe S."/>
            <person name="Matsushita K."/>
            <person name="Azuma Y."/>
        </authorList>
    </citation>
    <scope>NUCLEOTIDE SEQUENCE [LARGE SCALE GENOMIC DNA]</scope>
    <source>
        <strain evidence="14 15">MB58</strain>
    </source>
</reference>
<dbReference type="PANTHER" id="PTHR30046:SF0">
    <property type="entry name" value="FLAGELLAR M-RING PROTEIN"/>
    <property type="match status" value="1"/>
</dbReference>
<dbReference type="InterPro" id="IPR043427">
    <property type="entry name" value="YscJ/FliF"/>
</dbReference>
<sequence length="530" mass="58535">MAVLMTLIATRGNRPDALLYSDLDPKEAAEMTSVLTQRHIPYRLSGDGETIFLNRENIAEARLMLAQSGLPSSGGIGYELFDRKNGLATSAFEENIDQTRALEGELERSLILIQGVKSARVHLVLRHRELFSANEQASQASIILNLKPGQQLDHENIRAISNLVLAAVPGLQSDHISIIDNRGHVLEDGNKERISDENTDPEAVTLAAEHHLAQSVEGLLATSLGQDHVHIETNITFSFDKIHQTRETFDPDQQVLRSQKTESRKSFSAEEKKNVSVQNNLPNADAAQPKTGTQSIQQEETNNYEIGKTTQVLVQDKPKIIRQTIAVLVDYKTERSADGHKVQIPRDSAELAKIDKLVKGAVGYDQSRGDIVTVTSMMFDNYNNTENPTSEKYKKISSIITSESFLSFGMLILSAAFVGIVILKPIIKNSNNINNSLSDDKKLKLMSGIKELENSQPNNLLQDKSSELSDTSSKALVPLIENTSISKFEEMDGKRHEKLSSLNQIAAIVDSQHAASVAILRHWISKSDGD</sequence>
<evidence type="ECO:0000256" key="1">
    <source>
        <dbReference type="ARBA" id="ARBA00004117"/>
    </source>
</evidence>
<dbReference type="GO" id="GO:0009431">
    <property type="term" value="C:bacterial-type flagellum basal body, MS ring"/>
    <property type="evidence" value="ECO:0007669"/>
    <property type="project" value="InterPro"/>
</dbReference>
<evidence type="ECO:0000256" key="10">
    <source>
        <dbReference type="SAM" id="MobiDB-lite"/>
    </source>
</evidence>
<dbReference type="NCBIfam" id="TIGR00206">
    <property type="entry name" value="fliF"/>
    <property type="match status" value="1"/>
</dbReference>
<dbReference type="Pfam" id="PF01514">
    <property type="entry name" value="YscJ_FliF"/>
    <property type="match status" value="1"/>
</dbReference>
<evidence type="ECO:0000256" key="7">
    <source>
        <dbReference type="ARBA" id="ARBA00023136"/>
    </source>
</evidence>
<feature type="transmembrane region" description="Helical" evidence="11">
    <location>
        <begin position="405"/>
        <end position="423"/>
    </location>
</feature>
<dbReference type="InterPro" id="IPR045851">
    <property type="entry name" value="AMP-bd_C_sf"/>
</dbReference>
<evidence type="ECO:0000256" key="11">
    <source>
        <dbReference type="SAM" id="Phobius"/>
    </source>
</evidence>
<feature type="compositionally biased region" description="Basic and acidic residues" evidence="10">
    <location>
        <begin position="259"/>
        <end position="274"/>
    </location>
</feature>
<evidence type="ECO:0000256" key="8">
    <source>
        <dbReference type="ARBA" id="ARBA00023143"/>
    </source>
</evidence>
<protein>
    <recommendedName>
        <fullName evidence="9">Flagellar M-ring protein</fullName>
    </recommendedName>
</protein>
<name>A0A023D982_ACIMT</name>
<evidence type="ECO:0000256" key="4">
    <source>
        <dbReference type="ARBA" id="ARBA00022475"/>
    </source>
</evidence>
<dbReference type="Pfam" id="PF08345">
    <property type="entry name" value="YscJ_FliF_C"/>
    <property type="match status" value="1"/>
</dbReference>
<comment type="similarity">
    <text evidence="3 9">Belongs to the FliF family.</text>
</comment>
<feature type="domain" description="Flagellar M-ring C-terminal" evidence="13">
    <location>
        <begin position="220"/>
        <end position="379"/>
    </location>
</feature>
<dbReference type="Proteomes" id="UP000019760">
    <property type="component" value="Unassembled WGS sequence"/>
</dbReference>
<evidence type="ECO:0000256" key="3">
    <source>
        <dbReference type="ARBA" id="ARBA00007971"/>
    </source>
</evidence>
<dbReference type="InterPro" id="IPR013556">
    <property type="entry name" value="Flag_M-ring_C"/>
</dbReference>
<reference evidence="15" key="1">
    <citation type="journal article" date="2014" name="FEMS Microbiol. Lett.">
        <title>Draft Genomic DNA Sequence of the Facultatively Methylotrophic Bacterium Acidomonas methanolica type strain MB58.</title>
        <authorList>
            <person name="Higashiura N."/>
            <person name="Hadano H."/>
            <person name="Hirakawa H."/>
            <person name="Matsutani M."/>
            <person name="Takabe S."/>
            <person name="Matsushita K."/>
            <person name="Azuma Y."/>
        </authorList>
    </citation>
    <scope>NUCLEOTIDE SEQUENCE [LARGE SCALE GENOMIC DNA]</scope>
    <source>
        <strain evidence="15">MB58</strain>
    </source>
</reference>
<keyword evidence="8 9" id="KW-0975">Bacterial flagellum</keyword>
<comment type="subcellular location">
    <subcellularLocation>
        <location evidence="1 9">Bacterial flagellum basal body</location>
    </subcellularLocation>
    <subcellularLocation>
        <location evidence="2">Cell membrane</location>
        <topology evidence="2">Multi-pass membrane protein</topology>
    </subcellularLocation>
</comment>
<dbReference type="GO" id="GO:0071973">
    <property type="term" value="P:bacterial-type flagellum-dependent cell motility"/>
    <property type="evidence" value="ECO:0007669"/>
    <property type="project" value="InterPro"/>
</dbReference>
<comment type="function">
    <text evidence="9">The M ring may be actively involved in energy transduction.</text>
</comment>
<accession>A0A023D982</accession>
<proteinExistence type="inferred from homology"/>
<gene>
    <name evidence="14" type="ORF">Amme_129_005</name>
</gene>
<evidence type="ECO:0000256" key="5">
    <source>
        <dbReference type="ARBA" id="ARBA00022692"/>
    </source>
</evidence>
<dbReference type="GO" id="GO:0005886">
    <property type="term" value="C:plasma membrane"/>
    <property type="evidence" value="ECO:0007669"/>
    <property type="project" value="UniProtKB-SubCell"/>
</dbReference>
<evidence type="ECO:0000313" key="15">
    <source>
        <dbReference type="Proteomes" id="UP000019760"/>
    </source>
</evidence>
<dbReference type="PRINTS" id="PR01009">
    <property type="entry name" value="FLGMRINGFLIF"/>
</dbReference>
<keyword evidence="4" id="KW-1003">Cell membrane</keyword>
<organism evidence="14 15">
    <name type="scientific">Acidomonas methanolica NBRC 104435</name>
    <dbReference type="NCBI Taxonomy" id="1231351"/>
    <lineage>
        <taxon>Bacteria</taxon>
        <taxon>Pseudomonadati</taxon>
        <taxon>Pseudomonadota</taxon>
        <taxon>Alphaproteobacteria</taxon>
        <taxon>Acetobacterales</taxon>
        <taxon>Acetobacteraceae</taxon>
        <taxon>Acidomonas</taxon>
    </lineage>
</organism>
<dbReference type="EMBL" id="BAND01000128">
    <property type="protein sequence ID" value="GAJ30381.1"/>
    <property type="molecule type" value="Genomic_DNA"/>
</dbReference>
<feature type="compositionally biased region" description="Polar residues" evidence="10">
    <location>
        <begin position="290"/>
        <end position="302"/>
    </location>
</feature>
<dbReference type="InterPro" id="IPR006182">
    <property type="entry name" value="FliF_N_dom"/>
</dbReference>
<keyword evidence="14" id="KW-0969">Cilium</keyword>
<keyword evidence="7 11" id="KW-0472">Membrane</keyword>
<feature type="domain" description="Flagellar M-ring N-terminal" evidence="12">
    <location>
        <begin position="17"/>
        <end position="187"/>
    </location>
</feature>
<evidence type="ECO:0000256" key="6">
    <source>
        <dbReference type="ARBA" id="ARBA00022989"/>
    </source>
</evidence>
<dbReference type="PANTHER" id="PTHR30046">
    <property type="entry name" value="FLAGELLAR M-RING PROTEIN"/>
    <property type="match status" value="1"/>
</dbReference>
<keyword evidence="14" id="KW-0282">Flagellum</keyword>
<dbReference type="GO" id="GO:0003774">
    <property type="term" value="F:cytoskeletal motor activity"/>
    <property type="evidence" value="ECO:0007669"/>
    <property type="project" value="InterPro"/>
</dbReference>
<dbReference type="InterPro" id="IPR000067">
    <property type="entry name" value="FlgMring_FliF"/>
</dbReference>
<evidence type="ECO:0000313" key="14">
    <source>
        <dbReference type="EMBL" id="GAJ30381.1"/>
    </source>
</evidence>
<dbReference type="Gene3D" id="3.30.300.30">
    <property type="match status" value="1"/>
</dbReference>